<feature type="region of interest" description="Disordered" evidence="1">
    <location>
        <begin position="1"/>
        <end position="33"/>
    </location>
</feature>
<gene>
    <name evidence="2" type="ordered locus">Mnod_1900</name>
</gene>
<proteinExistence type="predicted"/>
<dbReference type="Proteomes" id="UP000008207">
    <property type="component" value="Chromosome"/>
</dbReference>
<dbReference type="EMBL" id="CP001349">
    <property type="protein sequence ID" value="ACL56889.1"/>
    <property type="molecule type" value="Genomic_DNA"/>
</dbReference>
<reference evidence="2 3" key="1">
    <citation type="submission" date="2009-01" db="EMBL/GenBank/DDBJ databases">
        <title>Complete sequence of chromosome of Methylobacterium nodulans ORS 2060.</title>
        <authorList>
            <consortium name="US DOE Joint Genome Institute"/>
            <person name="Lucas S."/>
            <person name="Copeland A."/>
            <person name="Lapidus A."/>
            <person name="Glavina del Rio T."/>
            <person name="Dalin E."/>
            <person name="Tice H."/>
            <person name="Bruce D."/>
            <person name="Goodwin L."/>
            <person name="Pitluck S."/>
            <person name="Sims D."/>
            <person name="Brettin T."/>
            <person name="Detter J.C."/>
            <person name="Han C."/>
            <person name="Larimer F."/>
            <person name="Land M."/>
            <person name="Hauser L."/>
            <person name="Kyrpides N."/>
            <person name="Ivanova N."/>
            <person name="Marx C.J."/>
            <person name="Richardson P."/>
        </authorList>
    </citation>
    <scope>NUCLEOTIDE SEQUENCE [LARGE SCALE GENOMIC DNA]</scope>
    <source>
        <strain evidence="3">LMG 21967 / CNCM I-2342 / ORS 2060</strain>
    </source>
</reference>
<accession>B8IS77</accession>
<dbReference type="HOGENOM" id="CLU_2936320_0_0_5"/>
<evidence type="ECO:0000313" key="2">
    <source>
        <dbReference type="EMBL" id="ACL56889.1"/>
    </source>
</evidence>
<evidence type="ECO:0000313" key="3">
    <source>
        <dbReference type="Proteomes" id="UP000008207"/>
    </source>
</evidence>
<name>B8IS77_METNO</name>
<feature type="compositionally biased region" description="Basic residues" evidence="1">
    <location>
        <begin position="9"/>
        <end position="22"/>
    </location>
</feature>
<sequence>MRALEARNPRRGRRLTSVRRGRPSSPRARARGLERFPAKCLPLRRPLGILGMDPHMFPFG</sequence>
<dbReference type="AlphaFoldDB" id="B8IS77"/>
<organism evidence="2 3">
    <name type="scientific">Methylobacterium nodulans (strain LMG 21967 / CNCM I-2342 / ORS 2060)</name>
    <dbReference type="NCBI Taxonomy" id="460265"/>
    <lineage>
        <taxon>Bacteria</taxon>
        <taxon>Pseudomonadati</taxon>
        <taxon>Pseudomonadota</taxon>
        <taxon>Alphaproteobacteria</taxon>
        <taxon>Hyphomicrobiales</taxon>
        <taxon>Methylobacteriaceae</taxon>
        <taxon>Methylobacterium</taxon>
    </lineage>
</organism>
<dbReference type="STRING" id="460265.Mnod_1900"/>
<keyword evidence="3" id="KW-1185">Reference proteome</keyword>
<dbReference type="KEGG" id="mno:Mnod_1900"/>
<protein>
    <submittedName>
        <fullName evidence="2">Uncharacterized protein</fullName>
    </submittedName>
</protein>
<evidence type="ECO:0000256" key="1">
    <source>
        <dbReference type="SAM" id="MobiDB-lite"/>
    </source>
</evidence>